<dbReference type="InterPro" id="IPR001279">
    <property type="entry name" value="Metallo-B-lactamas"/>
</dbReference>
<organism evidence="2 3">
    <name type="scientific">Alistipes intestinihominis</name>
    <dbReference type="NCBI Taxonomy" id="3133172"/>
    <lineage>
        <taxon>Bacteria</taxon>
        <taxon>Pseudomonadati</taxon>
        <taxon>Bacteroidota</taxon>
        <taxon>Bacteroidia</taxon>
        <taxon>Bacteroidales</taxon>
        <taxon>Rikenellaceae</taxon>
        <taxon>Alistipes</taxon>
    </lineage>
</organism>
<dbReference type="PIRSF" id="PIRSF038896">
    <property type="entry name" value="NAPE-PLD"/>
    <property type="match status" value="1"/>
</dbReference>
<dbReference type="PANTHER" id="PTHR15032">
    <property type="entry name" value="N-ACYL-PHOSPHATIDYLETHANOLAMINE-HYDROLYZING PHOSPHOLIPASE D"/>
    <property type="match status" value="1"/>
</dbReference>
<dbReference type="PANTHER" id="PTHR15032:SF4">
    <property type="entry name" value="N-ACYL-PHOSPHATIDYLETHANOLAMINE-HYDROLYZING PHOSPHOLIPASE D"/>
    <property type="match status" value="1"/>
</dbReference>
<dbReference type="SUPFAM" id="SSF56281">
    <property type="entry name" value="Metallo-hydrolase/oxidoreductase"/>
    <property type="match status" value="1"/>
</dbReference>
<sequence>MFRRKTKRVMLLLLGIVCLLAAAVALFIHRPLFGRLPRGERLARIERSPNYRDGQFRNRERTPQITADRGRVRTMLGFLFRSTENLRPAVPVAAVRTDLRELDPAREQLVWFGHSSYLIFSGGRRILVDPVFRSAAPLGFLNRAFPGSDLYRPEDMPAIDLLVITHDHWDHLDYRTVRELKDRIGKVVCPLGVGEHFERWGFAPERIVELDWDEDASPVEGVRVFCLTSRHFSGRGLNPNKSLWASFLLETSARKIYIGGDGGYGSHFAQIGERFPEIDLAVLENGQYDADWRYIHTLPDQLPQAAADLGARKVLTVHHSKYALARHPWDEPLRTAAAMAGHEPPAVLQPVIGEVVGL</sequence>
<dbReference type="InterPro" id="IPR036866">
    <property type="entry name" value="RibonucZ/Hydroxyglut_hydro"/>
</dbReference>
<dbReference type="EMBL" id="JBBMFL010000016">
    <property type="protein sequence ID" value="MEQ2545735.1"/>
    <property type="molecule type" value="Genomic_DNA"/>
</dbReference>
<accession>A0ABV1GZA6</accession>
<dbReference type="Gene3D" id="3.60.15.10">
    <property type="entry name" value="Ribonuclease Z/Hydroxyacylglutathione hydrolase-like"/>
    <property type="match status" value="1"/>
</dbReference>
<name>A0ABV1GZA6_9BACT</name>
<comment type="caution">
    <text evidence="2">The sequence shown here is derived from an EMBL/GenBank/DDBJ whole genome shotgun (WGS) entry which is preliminary data.</text>
</comment>
<dbReference type="Proteomes" id="UP001460202">
    <property type="component" value="Unassembled WGS sequence"/>
</dbReference>
<dbReference type="Pfam" id="PF12706">
    <property type="entry name" value="Lactamase_B_2"/>
    <property type="match status" value="1"/>
</dbReference>
<evidence type="ECO:0000313" key="2">
    <source>
        <dbReference type="EMBL" id="MEQ2545735.1"/>
    </source>
</evidence>
<reference evidence="2 3" key="1">
    <citation type="submission" date="2024-03" db="EMBL/GenBank/DDBJ databases">
        <title>Human intestinal bacterial collection.</title>
        <authorList>
            <person name="Pauvert C."/>
            <person name="Hitch T.C.A."/>
            <person name="Clavel T."/>
        </authorList>
    </citation>
    <scope>NUCLEOTIDE SEQUENCE [LARGE SCALE GENOMIC DNA]</scope>
    <source>
        <strain evidence="2 3">CLA-KB-H122</strain>
    </source>
</reference>
<dbReference type="InterPro" id="IPR024884">
    <property type="entry name" value="NAPE-PLD"/>
</dbReference>
<gene>
    <name evidence="2" type="ORF">WMO46_12355</name>
</gene>
<proteinExistence type="predicted"/>
<evidence type="ECO:0000259" key="1">
    <source>
        <dbReference type="Pfam" id="PF12706"/>
    </source>
</evidence>
<keyword evidence="3" id="KW-1185">Reference proteome</keyword>
<evidence type="ECO:0000313" key="3">
    <source>
        <dbReference type="Proteomes" id="UP001460202"/>
    </source>
</evidence>
<protein>
    <submittedName>
        <fullName evidence="2">MBL fold metallo-hydrolase</fullName>
    </submittedName>
</protein>
<dbReference type="RefSeq" id="WP_349094429.1">
    <property type="nucleotide sequence ID" value="NZ_JBBMFL010000016.1"/>
</dbReference>
<feature type="domain" description="Metallo-beta-lactamase" evidence="1">
    <location>
        <begin position="124"/>
        <end position="319"/>
    </location>
</feature>